<keyword evidence="6" id="KW-1185">Reference proteome</keyword>
<dbReference type="Gene3D" id="1.20.5.4130">
    <property type="match status" value="1"/>
</dbReference>
<dbReference type="eggNOG" id="KOG4658">
    <property type="taxonomic scope" value="Eukaryota"/>
</dbReference>
<evidence type="ECO:0000256" key="3">
    <source>
        <dbReference type="ARBA" id="ARBA00022821"/>
    </source>
</evidence>
<protein>
    <recommendedName>
        <fullName evidence="4">Disease resistance N-terminal domain-containing protein</fullName>
    </recommendedName>
</protein>
<organism evidence="5 6">
    <name type="scientific">Ricinus communis</name>
    <name type="common">Castor bean</name>
    <dbReference type="NCBI Taxonomy" id="3988"/>
    <lineage>
        <taxon>Eukaryota</taxon>
        <taxon>Viridiplantae</taxon>
        <taxon>Streptophyta</taxon>
        <taxon>Embryophyta</taxon>
        <taxon>Tracheophyta</taxon>
        <taxon>Spermatophyta</taxon>
        <taxon>Magnoliopsida</taxon>
        <taxon>eudicotyledons</taxon>
        <taxon>Gunneridae</taxon>
        <taxon>Pentapetalae</taxon>
        <taxon>rosids</taxon>
        <taxon>fabids</taxon>
        <taxon>Malpighiales</taxon>
        <taxon>Euphorbiaceae</taxon>
        <taxon>Acalyphoideae</taxon>
        <taxon>Acalypheae</taxon>
        <taxon>Ricinus</taxon>
    </lineage>
</organism>
<dbReference type="Proteomes" id="UP000008311">
    <property type="component" value="Unassembled WGS sequence"/>
</dbReference>
<gene>
    <name evidence="5" type="ORF">RCOM_0809570</name>
</gene>
<dbReference type="GO" id="GO:0006952">
    <property type="term" value="P:defense response"/>
    <property type="evidence" value="ECO:0007669"/>
    <property type="project" value="UniProtKB-KW"/>
</dbReference>
<accession>B9S4K3</accession>
<evidence type="ECO:0000256" key="1">
    <source>
        <dbReference type="ARBA" id="ARBA00022737"/>
    </source>
</evidence>
<evidence type="ECO:0000313" key="6">
    <source>
        <dbReference type="Proteomes" id="UP000008311"/>
    </source>
</evidence>
<evidence type="ECO:0000259" key="4">
    <source>
        <dbReference type="Pfam" id="PF18052"/>
    </source>
</evidence>
<name>B9S4K3_RICCO</name>
<proteinExistence type="predicted"/>
<dbReference type="GO" id="GO:0000166">
    <property type="term" value="F:nucleotide binding"/>
    <property type="evidence" value="ECO:0007669"/>
    <property type="project" value="UniProtKB-KW"/>
</dbReference>
<feature type="domain" description="Disease resistance N-terminal" evidence="4">
    <location>
        <begin position="13"/>
        <end position="97"/>
    </location>
</feature>
<evidence type="ECO:0000313" key="5">
    <source>
        <dbReference type="EMBL" id="EEF41467.1"/>
    </source>
</evidence>
<keyword evidence="2" id="KW-0547">Nucleotide-binding</keyword>
<dbReference type="OMA" id="LEMEAAC"/>
<dbReference type="OrthoDB" id="851506at2759"/>
<evidence type="ECO:0000256" key="2">
    <source>
        <dbReference type="ARBA" id="ARBA00022741"/>
    </source>
</evidence>
<dbReference type="AlphaFoldDB" id="B9S4K3"/>
<dbReference type="Pfam" id="PF18052">
    <property type="entry name" value="Rx_N"/>
    <property type="match status" value="1"/>
</dbReference>
<keyword evidence="3" id="KW-0611">Plant defense</keyword>
<dbReference type="InParanoid" id="B9S4K3"/>
<reference evidence="6" key="1">
    <citation type="journal article" date="2010" name="Nat. Biotechnol.">
        <title>Draft genome sequence of the oilseed species Ricinus communis.</title>
        <authorList>
            <person name="Chan A.P."/>
            <person name="Crabtree J."/>
            <person name="Zhao Q."/>
            <person name="Lorenzi H."/>
            <person name="Orvis J."/>
            <person name="Puiu D."/>
            <person name="Melake-Berhan A."/>
            <person name="Jones K.M."/>
            <person name="Redman J."/>
            <person name="Chen G."/>
            <person name="Cahoon E.B."/>
            <person name="Gedil M."/>
            <person name="Stanke M."/>
            <person name="Haas B.J."/>
            <person name="Wortman J.R."/>
            <person name="Fraser-Liggett C.M."/>
            <person name="Ravel J."/>
            <person name="Rabinowicz P.D."/>
        </authorList>
    </citation>
    <scope>NUCLEOTIDE SEQUENCE [LARGE SCALE GENOMIC DNA]</scope>
    <source>
        <strain evidence="6">cv. Hale</strain>
    </source>
</reference>
<dbReference type="InterPro" id="IPR041118">
    <property type="entry name" value="Rx_N"/>
</dbReference>
<sequence>MAGALAGGSFIYAFLQVLFDRMASRQVLDFCKGQKLSERFLEKLSLTVNFVDGVLDDAEEKQIIRPAVKRWLEDLKGVAYEADDLFVEVPYEAMGLEMEAACSKTSTDQVRKSSLLLIHLKRICMWN</sequence>
<dbReference type="EMBL" id="EQ973865">
    <property type="protein sequence ID" value="EEF41467.1"/>
    <property type="molecule type" value="Genomic_DNA"/>
</dbReference>
<keyword evidence="1" id="KW-0677">Repeat</keyword>